<sequence>MVRQTVLPFKLESTDDTITSQAGLVLFGEFLQSLGLKKKIDRAFGKPGSGAGYRASSYVVPLLLMLQGGGRSLCDLRMIAQDKGLLGLLGIGEVPSTDAFGRWLRRMGASDTGLSALESVIARVLSVLGKALRKRRKKAGLSWVREVTLDIDASQIVAEKAEALWTYKGEKGYMPLVGHVKELSGMVIHEEFREGNVSPGADHVPFLKDCLRRLPAGIRIARFRADSASYQASVINFCQERGIRFVIGADLDVAVRAAIGRIPESDWRPYQDGHIAETVHTMNKTHNAFRLIVVRRRVQTPLPGMEEEGEKEASPDVRYKVLATSHKEIPEWVVAWYKQRGEDSENRIKELKIGFGMERMPSGDTKANGIFFRIGVLAYNLFLLFRGQILDESFKRAQVQTVRWQIYQMAGKVVRHAGVLVLKVAEDVLAPFRSFRERCWRLWCREGSP</sequence>
<dbReference type="EMBL" id="AP012342">
    <property type="protein sequence ID" value="BAM05881.1"/>
    <property type="molecule type" value="Genomic_DNA"/>
</dbReference>
<reference evidence="2 4" key="1">
    <citation type="journal article" date="2012" name="J. Bacteriol.">
        <title>Complete Genome Sequence of Leptospirillum ferrooxidans Strain C2-3, Isolated from a Fresh Volcanic Ash Deposit on the Island of Miyake, Japan.</title>
        <authorList>
            <person name="Fujimura R."/>
            <person name="Sato Y."/>
            <person name="Nishizawa T."/>
            <person name="Oshima K."/>
            <person name="Kim S.-W."/>
            <person name="Hattori M."/>
            <person name="Kamijo T."/>
            <person name="Ohta H."/>
        </authorList>
    </citation>
    <scope>NUCLEOTIDE SEQUENCE [LARGE SCALE GENOMIC DNA]</scope>
    <source>
        <strain evidence="2 4">C2-3</strain>
    </source>
</reference>
<accession>I0IKJ1</accession>
<dbReference type="InterPro" id="IPR047960">
    <property type="entry name" value="Transpos_IS1380"/>
</dbReference>
<dbReference type="Pfam" id="PF13701">
    <property type="entry name" value="DDE_Tnp_1_4"/>
    <property type="match status" value="1"/>
</dbReference>
<evidence type="ECO:0000313" key="3">
    <source>
        <dbReference type="EMBL" id="BAM05881.1"/>
    </source>
</evidence>
<dbReference type="STRING" id="1162668.LFE_0060"/>
<dbReference type="NCBIfam" id="NF033539">
    <property type="entry name" value="transpos_IS1380"/>
    <property type="match status" value="1"/>
</dbReference>
<dbReference type="eggNOG" id="COG3385">
    <property type="taxonomic scope" value="Bacteria"/>
</dbReference>
<dbReference type="EMBL" id="AP012342">
    <property type="protein sequence ID" value="BAM05790.1"/>
    <property type="molecule type" value="Genomic_DNA"/>
</dbReference>
<dbReference type="InterPro" id="IPR025668">
    <property type="entry name" value="Tnp_DDE_dom"/>
</dbReference>
<keyword evidence="4" id="KW-1185">Reference proteome</keyword>
<evidence type="ECO:0000313" key="2">
    <source>
        <dbReference type="EMBL" id="BAM05790.1"/>
    </source>
</evidence>
<dbReference type="RefSeq" id="WP_014448285.1">
    <property type="nucleotide sequence ID" value="NC_017094.1"/>
</dbReference>
<dbReference type="HOGENOM" id="CLU_028186_8_0_0"/>
<dbReference type="PATRIC" id="fig|1162668.3.peg.179"/>
<proteinExistence type="predicted"/>
<dbReference type="Proteomes" id="UP000007382">
    <property type="component" value="Chromosome"/>
</dbReference>
<gene>
    <name evidence="2" type="ordered locus">LFE_0060</name>
    <name evidence="3" type="ordered locus">LFE_0153</name>
</gene>
<reference evidence="4" key="2">
    <citation type="submission" date="2012-03" db="EMBL/GenBank/DDBJ databases">
        <title>The complete genome sequence of the pioneer microbe on fresh volcanic deposit, Leptospirillum ferrooxidans strain C2-3.</title>
        <authorList>
            <person name="Fujimura R."/>
            <person name="Sato Y."/>
            <person name="Nishizawa T."/>
            <person name="Nanba K."/>
            <person name="Oshima K."/>
            <person name="Hattori M."/>
            <person name="Kamijo T."/>
            <person name="Ohta H."/>
        </authorList>
    </citation>
    <scope>NUCLEOTIDE SEQUENCE [LARGE SCALE GENOMIC DNA]</scope>
    <source>
        <strain evidence="4">C2-3</strain>
    </source>
</reference>
<dbReference type="KEGG" id="lfc:LFE_0153"/>
<dbReference type="AlphaFoldDB" id="I0IKJ1"/>
<organism evidence="2 4">
    <name type="scientific">Leptospirillum ferrooxidans (strain C2-3)</name>
    <dbReference type="NCBI Taxonomy" id="1162668"/>
    <lineage>
        <taxon>Bacteria</taxon>
        <taxon>Pseudomonadati</taxon>
        <taxon>Nitrospirota</taxon>
        <taxon>Nitrospiria</taxon>
        <taxon>Nitrospirales</taxon>
        <taxon>Nitrospiraceae</taxon>
        <taxon>Leptospirillum</taxon>
    </lineage>
</organism>
<name>I0IKJ1_LEPFC</name>
<dbReference type="OrthoDB" id="9790158at2"/>
<dbReference type="KEGG" id="lfc:LFE_0060"/>
<evidence type="ECO:0000313" key="4">
    <source>
        <dbReference type="Proteomes" id="UP000007382"/>
    </source>
</evidence>
<evidence type="ECO:0000259" key="1">
    <source>
        <dbReference type="Pfam" id="PF13701"/>
    </source>
</evidence>
<protein>
    <submittedName>
        <fullName evidence="2">Transposase</fullName>
    </submittedName>
</protein>
<feature type="domain" description="Transposase DDE" evidence="1">
    <location>
        <begin position="13"/>
        <end position="427"/>
    </location>
</feature>